<evidence type="ECO:0000256" key="1">
    <source>
        <dbReference type="SAM" id="SignalP"/>
    </source>
</evidence>
<feature type="domain" description="GmrSD restriction endonucleases C-terminal" evidence="2">
    <location>
        <begin position="112"/>
        <end position="218"/>
    </location>
</feature>
<proteinExistence type="predicted"/>
<dbReference type="EMBL" id="MCGQ01000001">
    <property type="protein sequence ID" value="OXZ00506.1"/>
    <property type="molecule type" value="Genomic_DNA"/>
</dbReference>
<dbReference type="Proteomes" id="UP000215483">
    <property type="component" value="Unassembled WGS sequence"/>
</dbReference>
<dbReference type="AlphaFoldDB" id="A0A233SXZ3"/>
<feature type="chain" id="PRO_5013325657" description="GmrSD restriction endonucleases C-terminal domain-containing protein" evidence="1">
    <location>
        <begin position="27"/>
        <end position="234"/>
    </location>
</feature>
<keyword evidence="4" id="KW-1185">Reference proteome</keyword>
<dbReference type="OrthoDB" id="5196645at2"/>
<gene>
    <name evidence="3" type="ORF">BEK98_00055</name>
</gene>
<keyword evidence="1" id="KW-0732">Signal</keyword>
<dbReference type="InterPro" id="IPR011089">
    <property type="entry name" value="GmrSD_C"/>
</dbReference>
<comment type="caution">
    <text evidence="3">The sequence shown here is derived from an EMBL/GenBank/DDBJ whole genome shotgun (WGS) entry which is preliminary data.</text>
</comment>
<accession>A0A233SXZ3</accession>
<sequence length="234" mass="25337">MRLPRLASAATVSALAALLAPAAAHAATAPPAHTASLQRHGPGDTITLPVRDALAALTVDDENRTGYSRDKFKHWTDADKDGCNTRAEVLLDEAVAKPGVGPRCTLTGGSWYSPYDDQYFDNASKLDVDHLVPLAEAWDSGASAWTPKERELYANDLDDERALIAVSAASNRSKADQDPSTWLPPYAGYWCTYVTNWVADKTRYRLSIDPAEQTALAERLAACPDQPITVTLAR</sequence>
<protein>
    <recommendedName>
        <fullName evidence="2">GmrSD restriction endonucleases C-terminal domain-containing protein</fullName>
    </recommendedName>
</protein>
<dbReference type="RefSeq" id="WP_094214233.1">
    <property type="nucleotide sequence ID" value="NZ_MCGQ01000001.1"/>
</dbReference>
<dbReference type="Pfam" id="PF07510">
    <property type="entry name" value="GmrSD_C"/>
    <property type="match status" value="1"/>
</dbReference>
<evidence type="ECO:0000313" key="4">
    <source>
        <dbReference type="Proteomes" id="UP000215483"/>
    </source>
</evidence>
<evidence type="ECO:0000259" key="2">
    <source>
        <dbReference type="Pfam" id="PF07510"/>
    </source>
</evidence>
<organism evidence="3 4">
    <name type="scientific">Streptomyces diastatochromogenes</name>
    <dbReference type="NCBI Taxonomy" id="42236"/>
    <lineage>
        <taxon>Bacteria</taxon>
        <taxon>Bacillati</taxon>
        <taxon>Actinomycetota</taxon>
        <taxon>Actinomycetes</taxon>
        <taxon>Kitasatosporales</taxon>
        <taxon>Streptomycetaceae</taxon>
        <taxon>Streptomyces</taxon>
    </lineage>
</organism>
<dbReference type="PANTHER" id="PTHR24094:SF15">
    <property type="entry name" value="AMP-DEPENDENT SYNTHETASE_LIGASE DOMAIN-CONTAINING PROTEIN-RELATED"/>
    <property type="match status" value="1"/>
</dbReference>
<evidence type="ECO:0000313" key="3">
    <source>
        <dbReference type="EMBL" id="OXZ00506.1"/>
    </source>
</evidence>
<feature type="signal peptide" evidence="1">
    <location>
        <begin position="1"/>
        <end position="26"/>
    </location>
</feature>
<name>A0A233SXZ3_STRDA</name>
<reference evidence="3 4" key="1">
    <citation type="submission" date="2016-07" db="EMBL/GenBank/DDBJ databases">
        <title>Draft genome of Streptomyces diastatochromogenes.</title>
        <authorList>
            <person name="Podduturi R."/>
            <person name="Lukassen M.B."/>
            <person name="Clausen N."/>
            <person name="Nielsen J.L."/>
            <person name="Jorgensen N.O."/>
        </authorList>
    </citation>
    <scope>NUCLEOTIDE SEQUENCE [LARGE SCALE GENOMIC DNA]</scope>
    <source>
        <strain evidence="3 4">DSM 40608</strain>
    </source>
</reference>
<dbReference type="PANTHER" id="PTHR24094">
    <property type="entry name" value="SECRETED PROTEIN"/>
    <property type="match status" value="1"/>
</dbReference>